<dbReference type="Pfam" id="PF04545">
    <property type="entry name" value="Sigma70_r4"/>
    <property type="match status" value="1"/>
</dbReference>
<keyword evidence="4" id="KW-0804">Transcription</keyword>
<dbReference type="InterPro" id="IPR013324">
    <property type="entry name" value="RNA_pol_sigma_r3/r4-like"/>
</dbReference>
<dbReference type="InterPro" id="IPR007624">
    <property type="entry name" value="RNA_pol_sigma70_r3"/>
</dbReference>
<dbReference type="Gene3D" id="1.20.120.1810">
    <property type="match status" value="1"/>
</dbReference>
<dbReference type="GO" id="GO:0006352">
    <property type="term" value="P:DNA-templated transcription initiation"/>
    <property type="evidence" value="ECO:0007669"/>
    <property type="project" value="InterPro"/>
</dbReference>
<dbReference type="Pfam" id="PF03979">
    <property type="entry name" value="Sigma70_r1_1"/>
    <property type="match status" value="1"/>
</dbReference>
<feature type="domain" description="RNA polymerase sigma-70" evidence="5">
    <location>
        <begin position="389"/>
        <end position="415"/>
    </location>
</feature>
<dbReference type="Pfam" id="PF00140">
    <property type="entry name" value="Sigma70_r1_2"/>
    <property type="match status" value="1"/>
</dbReference>
<dbReference type="PANTHER" id="PTHR30603:SF47">
    <property type="entry name" value="RNA POLYMERASE SIGMA FACTOR SIGD, CHLOROPLASTIC"/>
    <property type="match status" value="1"/>
</dbReference>
<evidence type="ECO:0000256" key="1">
    <source>
        <dbReference type="ARBA" id="ARBA00023015"/>
    </source>
</evidence>
<dbReference type="InterPro" id="IPR007127">
    <property type="entry name" value="RNA_pol_sigma_70_r1_1"/>
</dbReference>
<reference evidence="6 7" key="1">
    <citation type="submission" date="2019-03" db="EMBL/GenBank/DDBJ databases">
        <title>Metabolic potential of uncultured bacteria and archaea associated with petroleum seepage in deep-sea sediments.</title>
        <authorList>
            <person name="Dong X."/>
            <person name="Hubert C."/>
        </authorList>
    </citation>
    <scope>NUCLEOTIDE SEQUENCE [LARGE SCALE GENOMIC DNA]</scope>
    <source>
        <strain evidence="6">E29_bin28</strain>
    </source>
</reference>
<sequence length="429" mass="49917">MKKKLKNLLAKGEKNGKLTYKEVEEEILDDILTPEEIEDVFELFEKEGIEIIGKEREVIAKSAGLGLDANDGIGRYLQEIGKTSLLSPEEEKEYGRKIKESRKILRGRLLDLAGLAEKNPYLYELSRRRGIDRDVFLDGAKKKSRKMEKLANFVLQLNEEEGNSLRPPEDKGKFFKLREEIRGVKYRYEKYRDKMIKANLRLVVSFAKRYTGRGVPFLDLIQEGNIGLSRAVDKFDYRRGNRFSTYASWWIRQSLSRAISDQSRTIRVPIHITELMKKVNRASQELEQALGKTPTAGDIARKCDLPLDKVERVQRVITRSTSMDMPIGENEDSHLIEIIENEKAGCPFEEVNLRCLKKEIDKLIQEVKDRREREILKLRFGTEDGWDCTLQEIGEKYGVTRERIRQIEAKVLTQLREVAKKRMLEEYLN</sequence>
<evidence type="ECO:0000256" key="3">
    <source>
        <dbReference type="ARBA" id="ARBA00023125"/>
    </source>
</evidence>
<dbReference type="Gene3D" id="1.10.10.10">
    <property type="entry name" value="Winged helix-like DNA-binding domain superfamily/Winged helix DNA-binding domain"/>
    <property type="match status" value="2"/>
</dbReference>
<dbReference type="InterPro" id="IPR050239">
    <property type="entry name" value="Sigma-70_RNA_pol_init_factors"/>
</dbReference>
<accession>A0A523YRW3</accession>
<comment type="caution">
    <text evidence="6">The sequence shown here is derived from an EMBL/GenBank/DDBJ whole genome shotgun (WGS) entry which is preliminary data.</text>
</comment>
<dbReference type="PRINTS" id="PR00046">
    <property type="entry name" value="SIGMA70FCT"/>
</dbReference>
<evidence type="ECO:0000313" key="7">
    <source>
        <dbReference type="Proteomes" id="UP000316925"/>
    </source>
</evidence>
<organism evidence="6 7">
    <name type="scientific">Aerophobetes bacterium</name>
    <dbReference type="NCBI Taxonomy" id="2030807"/>
    <lineage>
        <taxon>Bacteria</taxon>
        <taxon>Candidatus Aerophobota</taxon>
    </lineage>
</organism>
<proteinExistence type="predicted"/>
<dbReference type="InterPro" id="IPR007630">
    <property type="entry name" value="RNA_pol_sigma70_r4"/>
</dbReference>
<dbReference type="InterPro" id="IPR007627">
    <property type="entry name" value="RNA_pol_sigma70_r2"/>
</dbReference>
<evidence type="ECO:0000256" key="4">
    <source>
        <dbReference type="ARBA" id="ARBA00023163"/>
    </source>
</evidence>
<evidence type="ECO:0000259" key="5">
    <source>
        <dbReference type="PROSITE" id="PS00716"/>
    </source>
</evidence>
<dbReference type="Gene3D" id="1.10.220.120">
    <property type="entry name" value="Sigma-70 factor, region 1.1"/>
    <property type="match status" value="1"/>
</dbReference>
<dbReference type="CDD" id="cd06171">
    <property type="entry name" value="Sigma70_r4"/>
    <property type="match status" value="1"/>
</dbReference>
<dbReference type="PANTHER" id="PTHR30603">
    <property type="entry name" value="RNA POLYMERASE SIGMA FACTOR RPO"/>
    <property type="match status" value="1"/>
</dbReference>
<keyword evidence="3" id="KW-0238">DNA-binding</keyword>
<keyword evidence="2" id="KW-0731">Sigma factor</keyword>
<keyword evidence="1" id="KW-0805">Transcription regulation</keyword>
<dbReference type="InterPro" id="IPR009042">
    <property type="entry name" value="RNA_pol_sigma70_r1_2"/>
</dbReference>
<dbReference type="Pfam" id="PF04539">
    <property type="entry name" value="Sigma70_r3"/>
    <property type="match status" value="1"/>
</dbReference>
<dbReference type="InterPro" id="IPR042189">
    <property type="entry name" value="RNA_pol_sigma_70_r1_1_sf"/>
</dbReference>
<dbReference type="GO" id="GO:0016987">
    <property type="term" value="F:sigma factor activity"/>
    <property type="evidence" value="ECO:0007669"/>
    <property type="project" value="UniProtKB-KW"/>
</dbReference>
<name>A0A523YRW3_UNCAE</name>
<gene>
    <name evidence="6" type="ORF">E3J33_00480</name>
</gene>
<protein>
    <submittedName>
        <fullName evidence="6">Sigma-70 family RNA polymerase sigma factor</fullName>
    </submittedName>
</protein>
<dbReference type="InterPro" id="IPR013325">
    <property type="entry name" value="RNA_pol_sigma_r2"/>
</dbReference>
<dbReference type="FunFam" id="1.10.601.10:FF:000001">
    <property type="entry name" value="RNA polymerase sigma factor SigA"/>
    <property type="match status" value="1"/>
</dbReference>
<dbReference type="InterPro" id="IPR036388">
    <property type="entry name" value="WH-like_DNA-bd_sf"/>
</dbReference>
<dbReference type="SUPFAM" id="SSF88946">
    <property type="entry name" value="Sigma2 domain of RNA polymerase sigma factors"/>
    <property type="match status" value="1"/>
</dbReference>
<dbReference type="InterPro" id="IPR000943">
    <property type="entry name" value="RNA_pol_sigma70"/>
</dbReference>
<dbReference type="Pfam" id="PF04542">
    <property type="entry name" value="Sigma70_r2"/>
    <property type="match status" value="1"/>
</dbReference>
<evidence type="ECO:0000313" key="6">
    <source>
        <dbReference type="EMBL" id="TET94214.1"/>
    </source>
</evidence>
<dbReference type="PROSITE" id="PS00716">
    <property type="entry name" value="SIGMA70_2"/>
    <property type="match status" value="1"/>
</dbReference>
<dbReference type="EMBL" id="SOIJ01000024">
    <property type="protein sequence ID" value="TET94214.1"/>
    <property type="molecule type" value="Genomic_DNA"/>
</dbReference>
<dbReference type="GO" id="GO:0003677">
    <property type="term" value="F:DNA binding"/>
    <property type="evidence" value="ECO:0007669"/>
    <property type="project" value="UniProtKB-KW"/>
</dbReference>
<dbReference type="NCBIfam" id="TIGR02937">
    <property type="entry name" value="sigma70-ECF"/>
    <property type="match status" value="1"/>
</dbReference>
<dbReference type="SUPFAM" id="SSF88659">
    <property type="entry name" value="Sigma3 and sigma4 domains of RNA polymerase sigma factors"/>
    <property type="match status" value="2"/>
</dbReference>
<evidence type="ECO:0000256" key="2">
    <source>
        <dbReference type="ARBA" id="ARBA00023082"/>
    </source>
</evidence>
<dbReference type="InterPro" id="IPR014284">
    <property type="entry name" value="RNA_pol_sigma-70_dom"/>
</dbReference>
<dbReference type="AlphaFoldDB" id="A0A523YRW3"/>
<dbReference type="Proteomes" id="UP000316925">
    <property type="component" value="Unassembled WGS sequence"/>
</dbReference>